<evidence type="ECO:0000313" key="2">
    <source>
        <dbReference type="Proteomes" id="UP001549106"/>
    </source>
</evidence>
<dbReference type="Proteomes" id="UP001549106">
    <property type="component" value="Unassembled WGS sequence"/>
</dbReference>
<organism evidence="1 2">
    <name type="scientific">Blautia caecimuris</name>
    <dbReference type="NCBI Taxonomy" id="1796615"/>
    <lineage>
        <taxon>Bacteria</taxon>
        <taxon>Bacillati</taxon>
        <taxon>Bacillota</taxon>
        <taxon>Clostridia</taxon>
        <taxon>Lachnospirales</taxon>
        <taxon>Lachnospiraceae</taxon>
        <taxon>Blautia</taxon>
    </lineage>
</organism>
<reference evidence="1 2" key="1">
    <citation type="submission" date="2024-06" db="EMBL/GenBank/DDBJ databases">
        <title>Genomic Encyclopedia of Type Strains, Phase IV (KMG-IV): sequencing the most valuable type-strain genomes for metagenomic binning, comparative biology and taxonomic classification.</title>
        <authorList>
            <person name="Goeker M."/>
        </authorList>
    </citation>
    <scope>NUCLEOTIDE SEQUENCE [LARGE SCALE GENOMIC DNA]</scope>
    <source>
        <strain evidence="1 2">DSM 29492</strain>
    </source>
</reference>
<protein>
    <submittedName>
        <fullName evidence="1">Uncharacterized protein</fullName>
    </submittedName>
</protein>
<proteinExistence type="predicted"/>
<gene>
    <name evidence="1" type="ORF">ABID24_001939</name>
</gene>
<accession>A0ABV2M2S1</accession>
<dbReference type="EMBL" id="JBEPMJ010000013">
    <property type="protein sequence ID" value="MET3750686.1"/>
    <property type="molecule type" value="Genomic_DNA"/>
</dbReference>
<name>A0ABV2M2S1_9FIRM</name>
<evidence type="ECO:0000313" key="1">
    <source>
        <dbReference type="EMBL" id="MET3750686.1"/>
    </source>
</evidence>
<comment type="caution">
    <text evidence="1">The sequence shown here is derived from an EMBL/GenBank/DDBJ whole genome shotgun (WGS) entry which is preliminary data.</text>
</comment>
<sequence length="324" mass="37499">MILTEDKTYTISLEQEDCGSTTGLVNKNTELVFSNKELLHAVVTCGMPIQRMTASFLSKKKLELTYKMFLVETALDTEGDRLKKAKRIAYLDSSEKSVMSYYMGMFLTKLISGRLYGADYLTHLNLISSIDQKEFIDFFNSEWRQDMIGLSIPKNQWSVWEAKGGSNRREQALKKGSQQISDIESVNGNVPAPAAVCMTYYDHSYLCGVVRQPESDRKEKKECIRFREEDFFRAYYQPLCELFMEQGEGLRLCGKNVEISLTVPYFSETESKEEERRVRVGMPRKLLYCLMENEYENFLQKRSELLDSEYPEDAFVGTDGIYIR</sequence>
<dbReference type="RefSeq" id="WP_257464716.1">
    <property type="nucleotide sequence ID" value="NZ_BAABXP010000001.1"/>
</dbReference>
<keyword evidence="2" id="KW-1185">Reference proteome</keyword>